<name>A0AB40C314_DIOCR</name>
<protein>
    <submittedName>
        <fullName evidence="3">Uncharacterized protein LOC120271516</fullName>
    </submittedName>
</protein>
<evidence type="ECO:0000313" key="2">
    <source>
        <dbReference type="Proteomes" id="UP001515500"/>
    </source>
</evidence>
<keyword evidence="2" id="KW-1185">Reference proteome</keyword>
<evidence type="ECO:0000259" key="1">
    <source>
        <dbReference type="Pfam" id="PF00078"/>
    </source>
</evidence>
<accession>A0AB40C314</accession>
<gene>
    <name evidence="3" type="primary">LOC120271516</name>
</gene>
<reference evidence="3" key="1">
    <citation type="submission" date="2025-08" db="UniProtKB">
        <authorList>
            <consortium name="RefSeq"/>
        </authorList>
    </citation>
    <scope>IDENTIFICATION</scope>
</reference>
<dbReference type="Pfam" id="PF00078">
    <property type="entry name" value="RVT_1"/>
    <property type="match status" value="1"/>
</dbReference>
<evidence type="ECO:0000313" key="3">
    <source>
        <dbReference type="RefSeq" id="XP_039134138.1"/>
    </source>
</evidence>
<dbReference type="PANTHER" id="PTHR19446">
    <property type="entry name" value="REVERSE TRANSCRIPTASES"/>
    <property type="match status" value="1"/>
</dbReference>
<dbReference type="AlphaFoldDB" id="A0AB40C314"/>
<dbReference type="Proteomes" id="UP001515500">
    <property type="component" value="Chromosome 11"/>
</dbReference>
<dbReference type="InterPro" id="IPR000477">
    <property type="entry name" value="RT_dom"/>
</dbReference>
<sequence length="133" mass="15157">MSKVLATRLSKVIESLIDKSQTTFIKGRCFLDNILAAKELIFSLQKRKILGHIVKVDFAKAFHMVDWYFLDELLHAYGFGERWAGWIKAILVSSKANFIINGDKSGYVRYLRGLLQGDPLFLLALLWSLMCSA</sequence>
<organism evidence="2 3">
    <name type="scientific">Dioscorea cayennensis subsp. rotundata</name>
    <name type="common">White Guinea yam</name>
    <name type="synonym">Dioscorea rotundata</name>
    <dbReference type="NCBI Taxonomy" id="55577"/>
    <lineage>
        <taxon>Eukaryota</taxon>
        <taxon>Viridiplantae</taxon>
        <taxon>Streptophyta</taxon>
        <taxon>Embryophyta</taxon>
        <taxon>Tracheophyta</taxon>
        <taxon>Spermatophyta</taxon>
        <taxon>Magnoliopsida</taxon>
        <taxon>Liliopsida</taxon>
        <taxon>Dioscoreales</taxon>
        <taxon>Dioscoreaceae</taxon>
        <taxon>Dioscorea</taxon>
    </lineage>
</organism>
<feature type="domain" description="Reverse transcriptase" evidence="1">
    <location>
        <begin position="1"/>
        <end position="119"/>
    </location>
</feature>
<dbReference type="RefSeq" id="XP_039134138.1">
    <property type="nucleotide sequence ID" value="XM_039278204.1"/>
</dbReference>
<dbReference type="GeneID" id="120271516"/>
<proteinExistence type="predicted"/>